<keyword evidence="10" id="KW-1185">Reference proteome</keyword>
<dbReference type="PROSITE" id="PS51908">
    <property type="entry name" value="ZF_UBZ4"/>
    <property type="match status" value="1"/>
</dbReference>
<name>A0AAW1PKP7_9CHLO</name>
<evidence type="ECO:0000256" key="7">
    <source>
        <dbReference type="SAM" id="MobiDB-lite"/>
    </source>
</evidence>
<dbReference type="AlphaFoldDB" id="A0AAW1PKP7"/>
<evidence type="ECO:0000313" key="9">
    <source>
        <dbReference type="EMBL" id="KAK9810159.1"/>
    </source>
</evidence>
<protein>
    <recommendedName>
        <fullName evidence="8">UBZ4-type domain-containing protein</fullName>
    </recommendedName>
</protein>
<evidence type="ECO:0000256" key="2">
    <source>
        <dbReference type="ARBA" id="ARBA00022763"/>
    </source>
</evidence>
<feature type="compositionally biased region" description="Low complexity" evidence="7">
    <location>
        <begin position="21"/>
        <end position="38"/>
    </location>
</feature>
<keyword evidence="5 6" id="KW-0234">DNA repair</keyword>
<dbReference type="Gene3D" id="3.30.160.60">
    <property type="entry name" value="Classic Zinc Finger"/>
    <property type="match status" value="1"/>
</dbReference>
<feature type="region of interest" description="Disordered" evidence="7">
    <location>
        <begin position="71"/>
        <end position="90"/>
    </location>
</feature>
<accession>A0AAW1PKP7</accession>
<dbReference type="Proteomes" id="UP001489004">
    <property type="component" value="Unassembled WGS sequence"/>
</dbReference>
<keyword evidence="3 6" id="KW-0863">Zinc-finger</keyword>
<evidence type="ECO:0000256" key="6">
    <source>
        <dbReference type="PROSITE-ProRule" id="PRU01256"/>
    </source>
</evidence>
<keyword evidence="2 6" id="KW-0227">DNA damage</keyword>
<comment type="caution">
    <text evidence="9">The sequence shown here is derived from an EMBL/GenBank/DDBJ whole genome shotgun (WGS) entry which is preliminary data.</text>
</comment>
<dbReference type="InterPro" id="IPR006642">
    <property type="entry name" value="Rad18_UBZ4"/>
</dbReference>
<dbReference type="GO" id="GO:0006281">
    <property type="term" value="P:DNA repair"/>
    <property type="evidence" value="ECO:0007669"/>
    <property type="project" value="UniProtKB-KW"/>
</dbReference>
<proteinExistence type="predicted"/>
<dbReference type="GO" id="GO:0003677">
    <property type="term" value="F:DNA binding"/>
    <property type="evidence" value="ECO:0007669"/>
    <property type="project" value="InterPro"/>
</dbReference>
<evidence type="ECO:0000259" key="8">
    <source>
        <dbReference type="PROSITE" id="PS51908"/>
    </source>
</evidence>
<sequence>MDGQRSAFALLQQAAKRRTPGSRGKQAGSSSKKQKSQPVASAFMPCPVCQASVPKALITSHVNSCLEVPPAPSQLSTPQAGNTAGKGTPGSTALELSAEVSCAKLGLTGAAAGQKMAVRLATNVAPSDEVSWSAAGLASNCAGPDGRFRGSPGVLKSALQKNVRLCRAGSAVRCALHLIKEDAAEFLRRCSIICLEDAVLHPDLPLLCGQPGLQATWEHRQMQVVHVLTQPARQLAASGYTFSNRPMQPALLVPAEGMALM</sequence>
<evidence type="ECO:0000256" key="3">
    <source>
        <dbReference type="ARBA" id="ARBA00022771"/>
    </source>
</evidence>
<dbReference type="GO" id="GO:0008270">
    <property type="term" value="F:zinc ion binding"/>
    <property type="evidence" value="ECO:0007669"/>
    <property type="project" value="UniProtKB-KW"/>
</dbReference>
<evidence type="ECO:0000256" key="5">
    <source>
        <dbReference type="ARBA" id="ARBA00023204"/>
    </source>
</evidence>
<keyword evidence="4" id="KW-0862">Zinc</keyword>
<feature type="domain" description="UBZ4-type" evidence="8">
    <location>
        <begin position="43"/>
        <end position="70"/>
    </location>
</feature>
<organism evidence="9 10">
    <name type="scientific">[Myrmecia] bisecta</name>
    <dbReference type="NCBI Taxonomy" id="41462"/>
    <lineage>
        <taxon>Eukaryota</taxon>
        <taxon>Viridiplantae</taxon>
        <taxon>Chlorophyta</taxon>
        <taxon>core chlorophytes</taxon>
        <taxon>Trebouxiophyceae</taxon>
        <taxon>Trebouxiales</taxon>
        <taxon>Trebouxiaceae</taxon>
        <taxon>Myrmecia</taxon>
    </lineage>
</organism>
<keyword evidence="1" id="KW-0479">Metal-binding</keyword>
<gene>
    <name evidence="9" type="ORF">WJX72_005800</name>
</gene>
<feature type="region of interest" description="Disordered" evidence="7">
    <location>
        <begin position="1"/>
        <end position="38"/>
    </location>
</feature>
<dbReference type="EMBL" id="JALJOR010000010">
    <property type="protein sequence ID" value="KAK9810159.1"/>
    <property type="molecule type" value="Genomic_DNA"/>
</dbReference>
<evidence type="ECO:0000256" key="1">
    <source>
        <dbReference type="ARBA" id="ARBA00022723"/>
    </source>
</evidence>
<evidence type="ECO:0000313" key="10">
    <source>
        <dbReference type="Proteomes" id="UP001489004"/>
    </source>
</evidence>
<reference evidence="9 10" key="1">
    <citation type="journal article" date="2024" name="Nat. Commun.">
        <title>Phylogenomics reveals the evolutionary origins of lichenization in chlorophyte algae.</title>
        <authorList>
            <person name="Puginier C."/>
            <person name="Libourel C."/>
            <person name="Otte J."/>
            <person name="Skaloud P."/>
            <person name="Haon M."/>
            <person name="Grisel S."/>
            <person name="Petersen M."/>
            <person name="Berrin J.G."/>
            <person name="Delaux P.M."/>
            <person name="Dal Grande F."/>
            <person name="Keller J."/>
        </authorList>
    </citation>
    <scope>NUCLEOTIDE SEQUENCE [LARGE SCALE GENOMIC DNA]</scope>
    <source>
        <strain evidence="9 10">SAG 2043</strain>
    </source>
</reference>
<evidence type="ECO:0000256" key="4">
    <source>
        <dbReference type="ARBA" id="ARBA00022833"/>
    </source>
</evidence>
<feature type="compositionally biased region" description="Polar residues" evidence="7">
    <location>
        <begin position="73"/>
        <end position="82"/>
    </location>
</feature>